<dbReference type="GO" id="GO:0004674">
    <property type="term" value="F:protein serine/threonine kinase activity"/>
    <property type="evidence" value="ECO:0007669"/>
    <property type="project" value="UniProtKB-KW"/>
</dbReference>
<dbReference type="PANTHER" id="PTHR35526:SF3">
    <property type="entry name" value="ANTI-SIGMA-F FACTOR RSBW"/>
    <property type="match status" value="1"/>
</dbReference>
<keyword evidence="4" id="KW-0808">Transferase</keyword>
<feature type="domain" description="Histidine kinase/HSP90-like ATPase" evidence="3">
    <location>
        <begin position="32"/>
        <end position="157"/>
    </location>
</feature>
<name>A0A0A0HIL4_9RHOB</name>
<dbReference type="Proteomes" id="UP000030021">
    <property type="component" value="Unassembled WGS sequence"/>
</dbReference>
<dbReference type="EMBL" id="AONH01000013">
    <property type="protein sequence ID" value="KGM87667.1"/>
    <property type="molecule type" value="Genomic_DNA"/>
</dbReference>
<dbReference type="eggNOG" id="COG2172">
    <property type="taxonomic scope" value="Bacteria"/>
</dbReference>
<reference evidence="4 5" key="1">
    <citation type="submission" date="2013-01" db="EMBL/GenBank/DDBJ databases">
        <authorList>
            <person name="Fiebig A."/>
            <person name="Goeker M."/>
            <person name="Klenk H.-P.P."/>
        </authorList>
    </citation>
    <scope>NUCLEOTIDE SEQUENCE [LARGE SCALE GENOMIC DNA]</scope>
    <source>
        <strain evidence="4 5">DSM 17069</strain>
    </source>
</reference>
<dbReference type="HOGENOM" id="CLU_090336_24_0_5"/>
<dbReference type="PANTHER" id="PTHR35526">
    <property type="entry name" value="ANTI-SIGMA-F FACTOR RSBW-RELATED"/>
    <property type="match status" value="1"/>
</dbReference>
<dbReference type="Pfam" id="PF13581">
    <property type="entry name" value="HATPase_c_2"/>
    <property type="match status" value="1"/>
</dbReference>
<keyword evidence="4" id="KW-0418">Kinase</keyword>
<dbReference type="CDD" id="cd16936">
    <property type="entry name" value="HATPase_RsbW-like"/>
    <property type="match status" value="1"/>
</dbReference>
<dbReference type="PATRIC" id="fig|1288298.3.peg.2415"/>
<evidence type="ECO:0000313" key="5">
    <source>
        <dbReference type="Proteomes" id="UP000030021"/>
    </source>
</evidence>
<dbReference type="InterPro" id="IPR003594">
    <property type="entry name" value="HATPase_dom"/>
</dbReference>
<evidence type="ECO:0000313" key="4">
    <source>
        <dbReference type="EMBL" id="KGM87667.1"/>
    </source>
</evidence>
<keyword evidence="1" id="KW-0723">Serine/threonine-protein kinase</keyword>
<dbReference type="SUPFAM" id="SSF55874">
    <property type="entry name" value="ATPase domain of HSP90 chaperone/DNA topoisomerase II/histidine kinase"/>
    <property type="match status" value="1"/>
</dbReference>
<evidence type="ECO:0000256" key="1">
    <source>
        <dbReference type="ARBA" id="ARBA00022527"/>
    </source>
</evidence>
<dbReference type="EC" id="2.7.11.1" evidence="4"/>
<comment type="caution">
    <text evidence="4">The sequence shown here is derived from an EMBL/GenBank/DDBJ whole genome shotgun (WGS) entry which is preliminary data.</text>
</comment>
<gene>
    <name evidence="4" type="ORF">rosmuc_02404</name>
</gene>
<proteinExistence type="predicted"/>
<evidence type="ECO:0000256" key="2">
    <source>
        <dbReference type="SAM" id="MobiDB-lite"/>
    </source>
</evidence>
<evidence type="ECO:0000259" key="3">
    <source>
        <dbReference type="Pfam" id="PF13581"/>
    </source>
</evidence>
<accession>A0A0A0HIL4</accession>
<dbReference type="AlphaFoldDB" id="A0A0A0HIL4"/>
<organism evidence="4 5">
    <name type="scientific">Roseovarius mucosus DSM 17069</name>
    <dbReference type="NCBI Taxonomy" id="1288298"/>
    <lineage>
        <taxon>Bacteria</taxon>
        <taxon>Pseudomonadati</taxon>
        <taxon>Pseudomonadota</taxon>
        <taxon>Alphaproteobacteria</taxon>
        <taxon>Rhodobacterales</taxon>
        <taxon>Roseobacteraceae</taxon>
        <taxon>Roseovarius</taxon>
    </lineage>
</organism>
<dbReference type="InterPro" id="IPR050267">
    <property type="entry name" value="Anti-sigma-factor_SerPK"/>
</dbReference>
<dbReference type="InterPro" id="IPR036890">
    <property type="entry name" value="HATPase_C_sf"/>
</dbReference>
<sequence length="164" mass="17997">MRQDGAPLVPRQRPRAVTPETAAQRLSLSTPASDLAVRDVLARIRSWLHASALTDEDRGTVEIVLAEALNNIVEHAYPADAPGEIRLDLALDQARLVCVLSDHGTALPGLRPPDGTLPAHDVARDALPEGGFGWFLIRDLADRIDYRRAAGWNHLSLELRHSRL</sequence>
<feature type="region of interest" description="Disordered" evidence="2">
    <location>
        <begin position="1"/>
        <end position="22"/>
    </location>
</feature>
<dbReference type="Gene3D" id="3.30.565.10">
    <property type="entry name" value="Histidine kinase-like ATPase, C-terminal domain"/>
    <property type="match status" value="1"/>
</dbReference>
<protein>
    <submittedName>
        <fullName evidence="4">Anti-sigma regulatory factor (Ser/Thr protein kinase)</fullName>
        <ecNumber evidence="4">2.7.11.1</ecNumber>
    </submittedName>
</protein>